<evidence type="ECO:0000313" key="2">
    <source>
        <dbReference type="EMBL" id="TNN60897.1"/>
    </source>
</evidence>
<evidence type="ECO:0000313" key="3">
    <source>
        <dbReference type="Proteomes" id="UP000314294"/>
    </source>
</evidence>
<name>A0A4Z2H4V9_9TELE</name>
<proteinExistence type="predicted"/>
<keyword evidence="3" id="KW-1185">Reference proteome</keyword>
<organism evidence="2 3">
    <name type="scientific">Liparis tanakae</name>
    <name type="common">Tanaka's snailfish</name>
    <dbReference type="NCBI Taxonomy" id="230148"/>
    <lineage>
        <taxon>Eukaryota</taxon>
        <taxon>Metazoa</taxon>
        <taxon>Chordata</taxon>
        <taxon>Craniata</taxon>
        <taxon>Vertebrata</taxon>
        <taxon>Euteleostomi</taxon>
        <taxon>Actinopterygii</taxon>
        <taxon>Neopterygii</taxon>
        <taxon>Teleostei</taxon>
        <taxon>Neoteleostei</taxon>
        <taxon>Acanthomorphata</taxon>
        <taxon>Eupercaria</taxon>
        <taxon>Perciformes</taxon>
        <taxon>Cottioidei</taxon>
        <taxon>Cottales</taxon>
        <taxon>Liparidae</taxon>
        <taxon>Liparis</taxon>
    </lineage>
</organism>
<dbReference type="AlphaFoldDB" id="A0A4Z2H4V9"/>
<sequence length="62" mass="6282">MLSGQDRPDPPGPARSTGTGPIHGDRPDPPGPARSTGTGRLRGGLVGGAWSLYQIVGLAHVL</sequence>
<feature type="region of interest" description="Disordered" evidence="1">
    <location>
        <begin position="1"/>
        <end position="42"/>
    </location>
</feature>
<gene>
    <name evidence="2" type="ORF">EYF80_028892</name>
</gene>
<evidence type="ECO:0000256" key="1">
    <source>
        <dbReference type="SAM" id="MobiDB-lite"/>
    </source>
</evidence>
<protein>
    <submittedName>
        <fullName evidence="2">Uncharacterized protein</fullName>
    </submittedName>
</protein>
<accession>A0A4Z2H4V9</accession>
<dbReference type="Proteomes" id="UP000314294">
    <property type="component" value="Unassembled WGS sequence"/>
</dbReference>
<comment type="caution">
    <text evidence="2">The sequence shown here is derived from an EMBL/GenBank/DDBJ whole genome shotgun (WGS) entry which is preliminary data.</text>
</comment>
<reference evidence="2 3" key="1">
    <citation type="submission" date="2019-03" db="EMBL/GenBank/DDBJ databases">
        <title>First draft genome of Liparis tanakae, snailfish: a comprehensive survey of snailfish specific genes.</title>
        <authorList>
            <person name="Kim W."/>
            <person name="Song I."/>
            <person name="Jeong J.-H."/>
            <person name="Kim D."/>
            <person name="Kim S."/>
            <person name="Ryu S."/>
            <person name="Song J.Y."/>
            <person name="Lee S.K."/>
        </authorList>
    </citation>
    <scope>NUCLEOTIDE SEQUENCE [LARGE SCALE GENOMIC DNA]</scope>
    <source>
        <tissue evidence="2">Muscle</tissue>
    </source>
</reference>
<dbReference type="EMBL" id="SRLO01000325">
    <property type="protein sequence ID" value="TNN60897.1"/>
    <property type="molecule type" value="Genomic_DNA"/>
</dbReference>